<evidence type="ECO:0000313" key="4">
    <source>
        <dbReference type="EMBL" id="CAD9680576.1"/>
    </source>
</evidence>
<feature type="compositionally biased region" description="Basic and acidic residues" evidence="2">
    <location>
        <begin position="673"/>
        <end position="693"/>
    </location>
</feature>
<dbReference type="Gene3D" id="1.25.10.10">
    <property type="entry name" value="Leucine-rich Repeat Variant"/>
    <property type="match status" value="1"/>
</dbReference>
<dbReference type="InterPro" id="IPR057525">
    <property type="entry name" value="UTP20_C"/>
</dbReference>
<evidence type="ECO:0000256" key="1">
    <source>
        <dbReference type="PROSITE-ProRule" id="PRU00103"/>
    </source>
</evidence>
<gene>
    <name evidence="4" type="ORF">EANT1437_LOCUS9542</name>
</gene>
<accession>A0A7S2WCB5</accession>
<feature type="repeat" description="HEAT" evidence="1">
    <location>
        <begin position="263"/>
        <end position="301"/>
    </location>
</feature>
<dbReference type="GO" id="GO:0030686">
    <property type="term" value="C:90S preribosome"/>
    <property type="evidence" value="ECO:0007669"/>
    <property type="project" value="TreeGrafter"/>
</dbReference>
<dbReference type="AlphaFoldDB" id="A0A7S2WCB5"/>
<dbReference type="SUPFAM" id="SSF48371">
    <property type="entry name" value="ARM repeat"/>
    <property type="match status" value="2"/>
</dbReference>
<dbReference type="InterPro" id="IPR016024">
    <property type="entry name" value="ARM-type_fold"/>
</dbReference>
<evidence type="ECO:0000259" key="3">
    <source>
        <dbReference type="Pfam" id="PF23099"/>
    </source>
</evidence>
<dbReference type="Pfam" id="PF23099">
    <property type="entry name" value="UTP20_C"/>
    <property type="match status" value="1"/>
</dbReference>
<dbReference type="GO" id="GO:0032040">
    <property type="term" value="C:small-subunit processome"/>
    <property type="evidence" value="ECO:0007669"/>
    <property type="project" value="TreeGrafter"/>
</dbReference>
<protein>
    <recommendedName>
        <fullName evidence="3">U3 small nucleolar RNA-associated protein 20 C-terminal domain-containing protein</fullName>
    </recommendedName>
</protein>
<organism evidence="4">
    <name type="scientific">Eucampia antarctica</name>
    <dbReference type="NCBI Taxonomy" id="49252"/>
    <lineage>
        <taxon>Eukaryota</taxon>
        <taxon>Sar</taxon>
        <taxon>Stramenopiles</taxon>
        <taxon>Ochrophyta</taxon>
        <taxon>Bacillariophyta</taxon>
        <taxon>Mediophyceae</taxon>
        <taxon>Biddulphiophycidae</taxon>
        <taxon>Hemiaulales</taxon>
        <taxon>Hemiaulaceae</taxon>
        <taxon>Eucampia</taxon>
    </lineage>
</organism>
<dbReference type="PANTHER" id="PTHR17695:SF11">
    <property type="entry name" value="SMALL SUBUNIT PROCESSOME COMPONENT 20 HOMOLOG"/>
    <property type="match status" value="1"/>
</dbReference>
<sequence length="693" mass="79255">MDIEDPRNVTLSDSLVPLLTTCVRHCTDNVVITFSLKCLIILLRMDLPSVPQYSKKLGGHCLRLLTLTGATSKTQSEMIQICFKMLTLLMAFSKRKTLTSPSSTPVLSETLNTYDREQSTAAHIKETEHNPLPLGDQQMQVLVSFLQTAVTDYEHHHATFGLIKSITSTNCISPQFYDLMEILLKLTVQSQKVNIREQSRIVFMQYLIEYPMGQHKLESHLKQIVLNLNYEYEDGRISAIKLLEIVIGKIPIPLLQEHTQLFFLPLVLQLVNDQSKQCRESVADCILLLLKRLPSDSLQSLYGYVIRWAKQDGAESQKLRRTSAQLFGIFLDAREDFFKKGNISVEMIQIVCVFLVDELGTGDCTDILLGRDWEVCYFCLICAEKINTKLPSITCSNMQLWKLLLKCLAHPHPWIQRVSSRIINSHISQLDLQNLTKRGQKQSFITLVPGSLFQIARNLCYQLNTDEKQQNESINVLAIKSLTWVLKAMDKFPNLCFEEGADDTFVDSAGVHEEQKDPLPIKKPVLWLMMRLSNIAKSHGTKRREAIFKCFAAFVTTCDISIIIPHIELIVEPLQREISEDSSKTSSFSQPSSFDTNQVVTNKVDLAQEVLQLIEDKCGTEQFQKVCVAVKKKAREKRDKRKQEITSEAIHDPVAYAKRKVLKNQKKRFTQKRKIEERRKSRGASEKKSRYVE</sequence>
<evidence type="ECO:0000256" key="2">
    <source>
        <dbReference type="SAM" id="MobiDB-lite"/>
    </source>
</evidence>
<feature type="compositionally biased region" description="Basic residues" evidence="2">
    <location>
        <begin position="663"/>
        <end position="672"/>
    </location>
</feature>
<feature type="region of interest" description="Disordered" evidence="2">
    <location>
        <begin position="663"/>
        <end position="693"/>
    </location>
</feature>
<dbReference type="InterPro" id="IPR021133">
    <property type="entry name" value="HEAT_type_2"/>
</dbReference>
<dbReference type="PROSITE" id="PS50077">
    <property type="entry name" value="HEAT_REPEAT"/>
    <property type="match status" value="1"/>
</dbReference>
<feature type="domain" description="U3 small nucleolar RNA-associated protein 20 C-terminal" evidence="3">
    <location>
        <begin position="402"/>
        <end position="676"/>
    </location>
</feature>
<reference evidence="4" key="1">
    <citation type="submission" date="2021-01" db="EMBL/GenBank/DDBJ databases">
        <authorList>
            <person name="Corre E."/>
            <person name="Pelletier E."/>
            <person name="Niang G."/>
            <person name="Scheremetjew M."/>
            <person name="Finn R."/>
            <person name="Kale V."/>
            <person name="Holt S."/>
            <person name="Cochrane G."/>
            <person name="Meng A."/>
            <person name="Brown T."/>
            <person name="Cohen L."/>
        </authorList>
    </citation>
    <scope>NUCLEOTIDE SEQUENCE</scope>
    <source>
        <strain evidence="4">CCMP1452</strain>
    </source>
</reference>
<dbReference type="PANTHER" id="PTHR17695">
    <property type="entry name" value="SMALL SUBUNIT PROCESSOME COMPONENT 20 HOMOLOG"/>
    <property type="match status" value="1"/>
</dbReference>
<name>A0A7S2WCB5_9STRA</name>
<dbReference type="InterPro" id="IPR052575">
    <property type="entry name" value="SSU_processome_comp_20"/>
</dbReference>
<dbReference type="InterPro" id="IPR011989">
    <property type="entry name" value="ARM-like"/>
</dbReference>
<proteinExistence type="predicted"/>
<dbReference type="EMBL" id="HBHI01018624">
    <property type="protein sequence ID" value="CAD9680576.1"/>
    <property type="molecule type" value="Transcribed_RNA"/>
</dbReference>